<keyword evidence="3" id="KW-1185">Reference proteome</keyword>
<feature type="chain" id="PRO_5008291884" description="Secreted protein" evidence="1">
    <location>
        <begin position="19"/>
        <end position="89"/>
    </location>
</feature>
<sequence length="89" mass="9783">MHGCAGLRVSCCLRRTGTLVVALHAAQAMCGLHPMETKPMADQGRGRQHTAKGWRHPHATCSARGYVRSWACCIRVMFCVPWGLFQSAT</sequence>
<evidence type="ECO:0000313" key="2">
    <source>
        <dbReference type="EMBL" id="OBA20478.1"/>
    </source>
</evidence>
<proteinExistence type="predicted"/>
<keyword evidence="1" id="KW-0732">Signal</keyword>
<dbReference type="Proteomes" id="UP000092555">
    <property type="component" value="Unassembled WGS sequence"/>
</dbReference>
<feature type="signal peptide" evidence="1">
    <location>
        <begin position="1"/>
        <end position="18"/>
    </location>
</feature>
<evidence type="ECO:0000256" key="1">
    <source>
        <dbReference type="SAM" id="SignalP"/>
    </source>
</evidence>
<dbReference type="GeneID" id="30027891"/>
<dbReference type="AlphaFoldDB" id="A0A1A0H9C6"/>
<gene>
    <name evidence="2" type="ORF">METBIDRAFT_199761</name>
</gene>
<protein>
    <recommendedName>
        <fullName evidence="4">Secreted protein</fullName>
    </recommendedName>
</protein>
<name>A0A1A0H9C6_9ASCO</name>
<evidence type="ECO:0000313" key="3">
    <source>
        <dbReference type="Proteomes" id="UP000092555"/>
    </source>
</evidence>
<accession>A0A1A0H9C6</accession>
<dbReference type="EMBL" id="LXTC01000004">
    <property type="protein sequence ID" value="OBA20478.1"/>
    <property type="molecule type" value="Genomic_DNA"/>
</dbReference>
<reference evidence="2 3" key="1">
    <citation type="submission" date="2016-05" db="EMBL/GenBank/DDBJ databases">
        <title>Comparative genomics of biotechnologically important yeasts.</title>
        <authorList>
            <consortium name="DOE Joint Genome Institute"/>
            <person name="Riley R."/>
            <person name="Haridas S."/>
            <person name="Wolfe K.H."/>
            <person name="Lopes M.R."/>
            <person name="Hittinger C.T."/>
            <person name="Goker M."/>
            <person name="Salamov A."/>
            <person name="Wisecaver J."/>
            <person name="Long T.M."/>
            <person name="Aerts A.L."/>
            <person name="Barry K."/>
            <person name="Choi C."/>
            <person name="Clum A."/>
            <person name="Coughlan A.Y."/>
            <person name="Deshpande S."/>
            <person name="Douglass A.P."/>
            <person name="Hanson S.J."/>
            <person name="Klenk H.-P."/>
            <person name="LaButti K."/>
            <person name="Lapidus A."/>
            <person name="Lindquist E."/>
            <person name="Lipzen A."/>
            <person name="Meier-kolthoff J.P."/>
            <person name="Ohm R.A."/>
            <person name="Otillar R.P."/>
            <person name="Pangilinan J."/>
            <person name="Peng Y."/>
            <person name="Rokas A."/>
            <person name="Rosa C.A."/>
            <person name="Scheuner C."/>
            <person name="Sibirny A.A."/>
            <person name="Slot J.C."/>
            <person name="Stielow J.B."/>
            <person name="Sun H."/>
            <person name="Kurtzman C.P."/>
            <person name="Blackwell M."/>
            <person name="Grigoriev I.V."/>
            <person name="Jeffries T.W."/>
        </authorList>
    </citation>
    <scope>NUCLEOTIDE SEQUENCE [LARGE SCALE GENOMIC DNA]</scope>
    <source>
        <strain evidence="2 3">NRRL YB-4993</strain>
    </source>
</reference>
<comment type="caution">
    <text evidence="2">The sequence shown here is derived from an EMBL/GenBank/DDBJ whole genome shotgun (WGS) entry which is preliminary data.</text>
</comment>
<evidence type="ECO:0008006" key="4">
    <source>
        <dbReference type="Google" id="ProtNLM"/>
    </source>
</evidence>
<dbReference type="RefSeq" id="XP_018711000.1">
    <property type="nucleotide sequence ID" value="XM_018854915.1"/>
</dbReference>
<organism evidence="2 3">
    <name type="scientific">Metschnikowia bicuspidata var. bicuspidata NRRL YB-4993</name>
    <dbReference type="NCBI Taxonomy" id="869754"/>
    <lineage>
        <taxon>Eukaryota</taxon>
        <taxon>Fungi</taxon>
        <taxon>Dikarya</taxon>
        <taxon>Ascomycota</taxon>
        <taxon>Saccharomycotina</taxon>
        <taxon>Pichiomycetes</taxon>
        <taxon>Metschnikowiaceae</taxon>
        <taxon>Metschnikowia</taxon>
    </lineage>
</organism>